<proteinExistence type="inferred from homology"/>
<evidence type="ECO:0000256" key="1">
    <source>
        <dbReference type="ARBA" id="ARBA00010465"/>
    </source>
</evidence>
<feature type="compositionally biased region" description="Basic residues" evidence="3">
    <location>
        <begin position="159"/>
        <end position="170"/>
    </location>
</feature>
<feature type="region of interest" description="Disordered" evidence="3">
    <location>
        <begin position="1"/>
        <end position="55"/>
    </location>
</feature>
<feature type="compositionally biased region" description="Basic and acidic residues" evidence="3">
    <location>
        <begin position="191"/>
        <end position="215"/>
    </location>
</feature>
<evidence type="ECO:0000256" key="3">
    <source>
        <dbReference type="SAM" id="MobiDB-lite"/>
    </source>
</evidence>
<dbReference type="InterPro" id="IPR027124">
    <property type="entry name" value="Swc5/CFDP1/2"/>
</dbReference>
<dbReference type="EMBL" id="JASBNA010000030">
    <property type="protein sequence ID" value="KAK7683473.1"/>
    <property type="molecule type" value="Genomic_DNA"/>
</dbReference>
<dbReference type="InterPro" id="IPR011421">
    <property type="entry name" value="BCNT-C"/>
</dbReference>
<dbReference type="GO" id="GO:0000812">
    <property type="term" value="C:Swr1 complex"/>
    <property type="evidence" value="ECO:0007669"/>
    <property type="project" value="TreeGrafter"/>
</dbReference>
<feature type="domain" description="BCNT-C" evidence="4">
    <location>
        <begin position="167"/>
        <end position="248"/>
    </location>
</feature>
<feature type="compositionally biased region" description="Basic and acidic residues" evidence="3">
    <location>
        <begin position="100"/>
        <end position="109"/>
    </location>
</feature>
<dbReference type="PANTHER" id="PTHR48407:SF1">
    <property type="entry name" value="CRANIOFACIAL DEVELOPMENT PROTEIN 1"/>
    <property type="match status" value="1"/>
</dbReference>
<accession>A0AAW0FQX5</accession>
<dbReference type="AlphaFoldDB" id="A0AAW0FQX5"/>
<feature type="compositionally biased region" description="Polar residues" evidence="3">
    <location>
        <begin position="120"/>
        <end position="142"/>
    </location>
</feature>
<protein>
    <recommendedName>
        <fullName evidence="2">SWR1-complex protein 5</fullName>
    </recommendedName>
</protein>
<evidence type="ECO:0000256" key="2">
    <source>
        <dbReference type="ARBA" id="ARBA00019138"/>
    </source>
</evidence>
<name>A0AAW0FQX5_9APHY</name>
<comment type="caution">
    <text evidence="5">The sequence shown here is derived from an EMBL/GenBank/DDBJ whole genome shotgun (WGS) entry which is preliminary data.</text>
</comment>
<evidence type="ECO:0000259" key="4">
    <source>
        <dbReference type="PROSITE" id="PS51279"/>
    </source>
</evidence>
<sequence length="249" mass="27782">MQSELRKEDSDSEDDSDYVPPAQGDISSEDDEPENKRARTCSPPPVEDAAEQKKTRDALWAEFQASVEKPLVRPTETVKTIKIVKRFRYAGEDVVEVKEVAENSDEAKKWPLWTPEDTMQETAGPSSSGGETNKTATSSEQVISPAIPPQTDPSTSKPKPAKRPGPRKPKVQLAPLPGSQKAKKLTTLDKSAMDWRAHVQGEGESDLKDELESNRRGGGYLEKQEFLQRVEQRKEEALEASKSVKRRRL</sequence>
<keyword evidence="6" id="KW-1185">Reference proteome</keyword>
<dbReference type="PROSITE" id="PS51279">
    <property type="entry name" value="BCNT_C"/>
    <property type="match status" value="1"/>
</dbReference>
<dbReference type="PANTHER" id="PTHR48407">
    <property type="entry name" value="CRANIOFACIAL DEVELOPMENT PROTEIN 1"/>
    <property type="match status" value="1"/>
</dbReference>
<gene>
    <name evidence="5" type="ORF">QCA50_013307</name>
</gene>
<reference evidence="5 6" key="1">
    <citation type="submission" date="2022-09" db="EMBL/GenBank/DDBJ databases">
        <authorList>
            <person name="Palmer J.M."/>
        </authorList>
    </citation>
    <scope>NUCLEOTIDE SEQUENCE [LARGE SCALE GENOMIC DNA]</scope>
    <source>
        <strain evidence="5 6">DSM 7382</strain>
    </source>
</reference>
<comment type="similarity">
    <text evidence="1">Belongs to the SWC5 family.</text>
</comment>
<dbReference type="Pfam" id="PF07572">
    <property type="entry name" value="BCNT"/>
    <property type="match status" value="1"/>
</dbReference>
<evidence type="ECO:0000313" key="6">
    <source>
        <dbReference type="Proteomes" id="UP001385951"/>
    </source>
</evidence>
<evidence type="ECO:0000313" key="5">
    <source>
        <dbReference type="EMBL" id="KAK7683473.1"/>
    </source>
</evidence>
<organism evidence="5 6">
    <name type="scientific">Cerrena zonata</name>
    <dbReference type="NCBI Taxonomy" id="2478898"/>
    <lineage>
        <taxon>Eukaryota</taxon>
        <taxon>Fungi</taxon>
        <taxon>Dikarya</taxon>
        <taxon>Basidiomycota</taxon>
        <taxon>Agaricomycotina</taxon>
        <taxon>Agaricomycetes</taxon>
        <taxon>Polyporales</taxon>
        <taxon>Cerrenaceae</taxon>
        <taxon>Cerrena</taxon>
    </lineage>
</organism>
<feature type="region of interest" description="Disordered" evidence="3">
    <location>
        <begin position="100"/>
        <end position="219"/>
    </location>
</feature>
<dbReference type="Proteomes" id="UP001385951">
    <property type="component" value="Unassembled WGS sequence"/>
</dbReference>